<evidence type="ECO:0000313" key="3">
    <source>
        <dbReference type="EMBL" id="WKA11134.1"/>
    </source>
</evidence>
<dbReference type="SMART" id="SM00369">
    <property type="entry name" value="LRR_TYP"/>
    <property type="match status" value="2"/>
</dbReference>
<proteinExistence type="predicted"/>
<keyword evidence="2" id="KW-0677">Repeat</keyword>
<dbReference type="InterPro" id="IPR003591">
    <property type="entry name" value="Leu-rich_rpt_typical-subtyp"/>
</dbReference>
<reference evidence="3 4" key="1">
    <citation type="journal article" date="2023" name="Hortic Res">
        <title>The complete reference genome for grapevine (Vitis vinifera L.) genetics and breeding.</title>
        <authorList>
            <person name="Shi X."/>
            <person name="Cao S."/>
            <person name="Wang X."/>
            <person name="Huang S."/>
            <person name="Wang Y."/>
            <person name="Liu Z."/>
            <person name="Liu W."/>
            <person name="Leng X."/>
            <person name="Peng Y."/>
            <person name="Wang N."/>
            <person name="Wang Y."/>
            <person name="Ma Z."/>
            <person name="Xu X."/>
            <person name="Zhang F."/>
            <person name="Xue H."/>
            <person name="Zhong H."/>
            <person name="Wang Y."/>
            <person name="Zhang K."/>
            <person name="Velt A."/>
            <person name="Avia K."/>
            <person name="Holtgrawe D."/>
            <person name="Grimplet J."/>
            <person name="Matus J.T."/>
            <person name="Ware D."/>
            <person name="Wu X."/>
            <person name="Wang H."/>
            <person name="Liu C."/>
            <person name="Fang Y."/>
            <person name="Rustenholz C."/>
            <person name="Cheng Z."/>
            <person name="Xiao H."/>
            <person name="Zhou Y."/>
        </authorList>
    </citation>
    <scope>NUCLEOTIDE SEQUENCE [LARGE SCALE GENOMIC DNA]</scope>
    <source>
        <strain evidence="4">cv. Pinot noir / PN40024</strain>
        <tissue evidence="3">Leaf</tissue>
    </source>
</reference>
<dbReference type="InterPro" id="IPR032675">
    <property type="entry name" value="LRR_dom_sf"/>
</dbReference>
<accession>A0ABY9DTT9</accession>
<dbReference type="PANTHER" id="PTHR47186:SF63">
    <property type="entry name" value="C-JID DOMAIN-CONTAINING PROTEIN"/>
    <property type="match status" value="1"/>
</dbReference>
<dbReference type="PROSITE" id="PS51450">
    <property type="entry name" value="LRR"/>
    <property type="match status" value="1"/>
</dbReference>
<evidence type="ECO:0000256" key="1">
    <source>
        <dbReference type="ARBA" id="ARBA00022614"/>
    </source>
</evidence>
<evidence type="ECO:0000313" key="4">
    <source>
        <dbReference type="Proteomes" id="UP001227230"/>
    </source>
</evidence>
<dbReference type="EMBL" id="CP126665">
    <property type="protein sequence ID" value="WKA11134.1"/>
    <property type="molecule type" value="Genomic_DNA"/>
</dbReference>
<dbReference type="Proteomes" id="UP001227230">
    <property type="component" value="Chromosome 18"/>
</dbReference>
<dbReference type="PANTHER" id="PTHR47186">
    <property type="entry name" value="LEUCINE-RICH REPEAT-CONTAINING PROTEIN 57"/>
    <property type="match status" value="1"/>
</dbReference>
<dbReference type="Pfam" id="PF13855">
    <property type="entry name" value="LRR_8"/>
    <property type="match status" value="1"/>
</dbReference>
<gene>
    <name evidence="3" type="ORF">VitviT2T_028663</name>
</gene>
<keyword evidence="4" id="KW-1185">Reference proteome</keyword>
<dbReference type="InterPro" id="IPR001611">
    <property type="entry name" value="Leu-rich_rpt"/>
</dbReference>
<sequence length="308" mass="33827">MGSLLELFLDGTTIKELPSSIQHLSGLVLLNLRECKSLAILPHGICKLKSLHSLILYGCSKLDNLSEGLGSLQGLEKLEAAGIAIKELPPFISLLENLELLPTEIPRSGVLQLPSFFGLRSLRKLNLSDYNILEGAIPSDFSSLCSLEYLDLSRNNLVTLPASLNQLSQLKGLRLGYCKRLQSLPELPSSIEEIDAHDCTVLENILCPSSVYRSKECGGPQFAFSNCFRLSENESSNFVAATLREMQSLANKLLRFQFPIQVKLVTFLLPSIQNTRILRIKGTDSLNQITCGLGINQFLELGLATPIG</sequence>
<evidence type="ECO:0000256" key="2">
    <source>
        <dbReference type="ARBA" id="ARBA00022737"/>
    </source>
</evidence>
<keyword evidence="1" id="KW-0433">Leucine-rich repeat</keyword>
<protein>
    <submittedName>
        <fullName evidence="3">Uncharacterized protein</fullName>
    </submittedName>
</protein>
<dbReference type="Gene3D" id="3.80.10.10">
    <property type="entry name" value="Ribonuclease Inhibitor"/>
    <property type="match status" value="1"/>
</dbReference>
<name>A0ABY9DTT9_VITVI</name>
<dbReference type="SUPFAM" id="SSF52058">
    <property type="entry name" value="L domain-like"/>
    <property type="match status" value="1"/>
</dbReference>
<organism evidence="3 4">
    <name type="scientific">Vitis vinifera</name>
    <name type="common">Grape</name>
    <dbReference type="NCBI Taxonomy" id="29760"/>
    <lineage>
        <taxon>Eukaryota</taxon>
        <taxon>Viridiplantae</taxon>
        <taxon>Streptophyta</taxon>
        <taxon>Embryophyta</taxon>
        <taxon>Tracheophyta</taxon>
        <taxon>Spermatophyta</taxon>
        <taxon>Magnoliopsida</taxon>
        <taxon>eudicotyledons</taxon>
        <taxon>Gunneridae</taxon>
        <taxon>Pentapetalae</taxon>
        <taxon>rosids</taxon>
        <taxon>Vitales</taxon>
        <taxon>Vitaceae</taxon>
        <taxon>Viteae</taxon>
        <taxon>Vitis</taxon>
    </lineage>
</organism>